<reference evidence="1" key="1">
    <citation type="submission" date="2020-08" db="EMBL/GenBank/DDBJ databases">
        <title>Multicomponent nature underlies the extraordinary mechanical properties of spider dragline silk.</title>
        <authorList>
            <person name="Kono N."/>
            <person name="Nakamura H."/>
            <person name="Mori M."/>
            <person name="Yoshida Y."/>
            <person name="Ohtoshi R."/>
            <person name="Malay A.D."/>
            <person name="Moran D.A.P."/>
            <person name="Tomita M."/>
            <person name="Numata K."/>
            <person name="Arakawa K."/>
        </authorList>
    </citation>
    <scope>NUCLEOTIDE SEQUENCE</scope>
</reference>
<gene>
    <name evidence="1" type="ORF">TNCV_4374361</name>
</gene>
<organism evidence="1 2">
    <name type="scientific">Trichonephila clavipes</name>
    <name type="common">Golden silk orbweaver</name>
    <name type="synonym">Nephila clavipes</name>
    <dbReference type="NCBI Taxonomy" id="2585209"/>
    <lineage>
        <taxon>Eukaryota</taxon>
        <taxon>Metazoa</taxon>
        <taxon>Ecdysozoa</taxon>
        <taxon>Arthropoda</taxon>
        <taxon>Chelicerata</taxon>
        <taxon>Arachnida</taxon>
        <taxon>Araneae</taxon>
        <taxon>Araneomorphae</taxon>
        <taxon>Entelegynae</taxon>
        <taxon>Araneoidea</taxon>
        <taxon>Nephilidae</taxon>
        <taxon>Trichonephila</taxon>
    </lineage>
</organism>
<evidence type="ECO:0000313" key="1">
    <source>
        <dbReference type="EMBL" id="GFX87971.1"/>
    </source>
</evidence>
<dbReference type="AlphaFoldDB" id="A0A8X6R3Y1"/>
<sequence>MVPGTTLLKKLEFNHARVTTDREDSRIRCMAVVHRIASAAEIIAFVGIRVTQYNELPPGVTVWKAIFCDTLSGYSKNTPVVISRTLTTNLNVSLVVETVALPFMDSIQEDVF</sequence>
<dbReference type="Proteomes" id="UP000887159">
    <property type="component" value="Unassembled WGS sequence"/>
</dbReference>
<comment type="caution">
    <text evidence="1">The sequence shown here is derived from an EMBL/GenBank/DDBJ whole genome shotgun (WGS) entry which is preliminary data.</text>
</comment>
<proteinExistence type="predicted"/>
<accession>A0A8X6R3Y1</accession>
<evidence type="ECO:0000313" key="2">
    <source>
        <dbReference type="Proteomes" id="UP000887159"/>
    </source>
</evidence>
<dbReference type="EMBL" id="BMAU01021040">
    <property type="protein sequence ID" value="GFX87971.1"/>
    <property type="molecule type" value="Genomic_DNA"/>
</dbReference>
<keyword evidence="2" id="KW-1185">Reference proteome</keyword>
<name>A0A8X6R3Y1_TRICX</name>
<protein>
    <submittedName>
        <fullName evidence="1">Uncharacterized protein</fullName>
    </submittedName>
</protein>